<dbReference type="WBParaSite" id="jg20516">
    <property type="protein sequence ID" value="jg20516"/>
    <property type="gene ID" value="jg20516"/>
</dbReference>
<name>A0A915DKK0_9BILA</name>
<reference evidence="2" key="1">
    <citation type="submission" date="2022-11" db="UniProtKB">
        <authorList>
            <consortium name="WormBaseParasite"/>
        </authorList>
    </citation>
    <scope>IDENTIFICATION</scope>
</reference>
<dbReference type="Proteomes" id="UP000887574">
    <property type="component" value="Unplaced"/>
</dbReference>
<sequence length="92" mass="9941">MHNQRGFGVLSSIGKFLLPIVKNLAVSVGEEGVNTGINVLNDLAKGKDLKESVKSHGRDGLTKLAAKVQQCGKGKKRLKKPKIFKDPFSNLV</sequence>
<dbReference type="AlphaFoldDB" id="A0A915DKK0"/>
<protein>
    <submittedName>
        <fullName evidence="2">Uncharacterized protein</fullName>
    </submittedName>
</protein>
<accession>A0A915DKK0</accession>
<organism evidence="1 2">
    <name type="scientific">Ditylenchus dipsaci</name>
    <dbReference type="NCBI Taxonomy" id="166011"/>
    <lineage>
        <taxon>Eukaryota</taxon>
        <taxon>Metazoa</taxon>
        <taxon>Ecdysozoa</taxon>
        <taxon>Nematoda</taxon>
        <taxon>Chromadorea</taxon>
        <taxon>Rhabditida</taxon>
        <taxon>Tylenchina</taxon>
        <taxon>Tylenchomorpha</taxon>
        <taxon>Sphaerularioidea</taxon>
        <taxon>Anguinidae</taxon>
        <taxon>Anguininae</taxon>
        <taxon>Ditylenchus</taxon>
    </lineage>
</organism>
<proteinExistence type="predicted"/>
<evidence type="ECO:0000313" key="1">
    <source>
        <dbReference type="Proteomes" id="UP000887574"/>
    </source>
</evidence>
<evidence type="ECO:0000313" key="2">
    <source>
        <dbReference type="WBParaSite" id="jg20516"/>
    </source>
</evidence>
<keyword evidence="1" id="KW-1185">Reference proteome</keyword>